<protein>
    <submittedName>
        <fullName evidence="3">FG-GAP repeat protein</fullName>
    </submittedName>
</protein>
<dbReference type="PANTHER" id="PTHR44103">
    <property type="entry name" value="PROPROTEIN CONVERTASE P"/>
    <property type="match status" value="1"/>
</dbReference>
<gene>
    <name evidence="3" type="ORF">OJF2_29250</name>
</gene>
<dbReference type="OrthoDB" id="228608at2"/>
<evidence type="ECO:0000256" key="2">
    <source>
        <dbReference type="SAM" id="SignalP"/>
    </source>
</evidence>
<dbReference type="KEGG" id="agv:OJF2_29250"/>
<feature type="signal peptide" evidence="2">
    <location>
        <begin position="1"/>
        <end position="24"/>
    </location>
</feature>
<dbReference type="InterPro" id="IPR013517">
    <property type="entry name" value="FG-GAP"/>
</dbReference>
<dbReference type="Gene3D" id="2.130.10.130">
    <property type="entry name" value="Integrin alpha, N-terminal"/>
    <property type="match status" value="1"/>
</dbReference>
<sequence precursor="true">MTKRRLMSTGAAALFLAAAAGAWAGEPRWKQHAINGRSEFEAAGVFDVDNDGKLDIVCGDTWYQGPSWAPHHVRDVVRQGTYYNDFATFPLDVNGDGQADYLTVSYFGKDVGWVENPGKSGGPWAYHQVDVPGPSETAAMVDLTGDGVPDLLPNTVNVVAWYEVVPTPGSKAVTLKKHDFGAAAAGHGVGSGDVNGDGRVDLLTPKGWFEAPAEPSRQPWAWHADWNLGATGIQILARDVDGDGLADLVYGNGHDYGLFWMKQGRSAGGEATWTKGTIDAAVASVHTLLWAELDGDGQANELISGKRVYAHEIEPGATDGSLLAWYAFDRGSKSWVKHVIYQGDPAKDAPAKADQRLALRDFPAGTAGTGLQVTAVDIDGDGDLDLVCPGKSGLYLFENLGSKP</sequence>
<feature type="chain" id="PRO_5023145754" evidence="2">
    <location>
        <begin position="25"/>
        <end position="404"/>
    </location>
</feature>
<evidence type="ECO:0000313" key="3">
    <source>
        <dbReference type="EMBL" id="QEH34386.1"/>
    </source>
</evidence>
<dbReference type="Proteomes" id="UP000324233">
    <property type="component" value="Chromosome"/>
</dbReference>
<dbReference type="Pfam" id="PF13517">
    <property type="entry name" value="FG-GAP_3"/>
    <property type="match status" value="1"/>
</dbReference>
<keyword evidence="4" id="KW-1185">Reference proteome</keyword>
<organism evidence="3 4">
    <name type="scientific">Aquisphaera giovannonii</name>
    <dbReference type="NCBI Taxonomy" id="406548"/>
    <lineage>
        <taxon>Bacteria</taxon>
        <taxon>Pseudomonadati</taxon>
        <taxon>Planctomycetota</taxon>
        <taxon>Planctomycetia</taxon>
        <taxon>Isosphaerales</taxon>
        <taxon>Isosphaeraceae</taxon>
        <taxon>Aquisphaera</taxon>
    </lineage>
</organism>
<proteinExistence type="predicted"/>
<evidence type="ECO:0000313" key="4">
    <source>
        <dbReference type="Proteomes" id="UP000324233"/>
    </source>
</evidence>
<dbReference type="EMBL" id="CP042997">
    <property type="protein sequence ID" value="QEH34386.1"/>
    <property type="molecule type" value="Genomic_DNA"/>
</dbReference>
<dbReference type="PANTHER" id="PTHR44103:SF1">
    <property type="entry name" value="PROPROTEIN CONVERTASE P"/>
    <property type="match status" value="1"/>
</dbReference>
<accession>A0A5B9W1C3</accession>
<dbReference type="InterPro" id="IPR028994">
    <property type="entry name" value="Integrin_alpha_N"/>
</dbReference>
<evidence type="ECO:0000256" key="1">
    <source>
        <dbReference type="ARBA" id="ARBA00022729"/>
    </source>
</evidence>
<name>A0A5B9W1C3_9BACT</name>
<reference evidence="3 4" key="1">
    <citation type="submission" date="2019-08" db="EMBL/GenBank/DDBJ databases">
        <title>Deep-cultivation of Planctomycetes and their phenomic and genomic characterization uncovers novel biology.</title>
        <authorList>
            <person name="Wiegand S."/>
            <person name="Jogler M."/>
            <person name="Boedeker C."/>
            <person name="Pinto D."/>
            <person name="Vollmers J."/>
            <person name="Rivas-Marin E."/>
            <person name="Kohn T."/>
            <person name="Peeters S.H."/>
            <person name="Heuer A."/>
            <person name="Rast P."/>
            <person name="Oberbeckmann S."/>
            <person name="Bunk B."/>
            <person name="Jeske O."/>
            <person name="Meyerdierks A."/>
            <person name="Storesund J.E."/>
            <person name="Kallscheuer N."/>
            <person name="Luecker S."/>
            <person name="Lage O.M."/>
            <person name="Pohl T."/>
            <person name="Merkel B.J."/>
            <person name="Hornburger P."/>
            <person name="Mueller R.-W."/>
            <person name="Bruemmer F."/>
            <person name="Labrenz M."/>
            <person name="Spormann A.M."/>
            <person name="Op den Camp H."/>
            <person name="Overmann J."/>
            <person name="Amann R."/>
            <person name="Jetten M.S.M."/>
            <person name="Mascher T."/>
            <person name="Medema M.H."/>
            <person name="Devos D.P."/>
            <person name="Kaster A.-K."/>
            <person name="Ovreas L."/>
            <person name="Rohde M."/>
            <person name="Galperin M.Y."/>
            <person name="Jogler C."/>
        </authorList>
    </citation>
    <scope>NUCLEOTIDE SEQUENCE [LARGE SCALE GENOMIC DNA]</scope>
    <source>
        <strain evidence="3 4">OJF2</strain>
    </source>
</reference>
<keyword evidence="1 2" id="KW-0732">Signal</keyword>
<dbReference type="AlphaFoldDB" id="A0A5B9W1C3"/>
<dbReference type="SUPFAM" id="SSF69318">
    <property type="entry name" value="Integrin alpha N-terminal domain"/>
    <property type="match status" value="1"/>
</dbReference>
<dbReference type="RefSeq" id="WP_148594319.1">
    <property type="nucleotide sequence ID" value="NZ_CP042997.1"/>
</dbReference>